<dbReference type="EC" id="3.1.6.1" evidence="5"/>
<gene>
    <name evidence="5" type="ORF">Poly30_30890</name>
</gene>
<dbReference type="Pfam" id="PF00884">
    <property type="entry name" value="Sulfatase"/>
    <property type="match status" value="1"/>
</dbReference>
<feature type="region of interest" description="Disordered" evidence="2">
    <location>
        <begin position="479"/>
        <end position="512"/>
    </location>
</feature>
<dbReference type="Gene3D" id="3.40.720.10">
    <property type="entry name" value="Alkaline Phosphatase, subunit A"/>
    <property type="match status" value="1"/>
</dbReference>
<keyword evidence="3" id="KW-1133">Transmembrane helix</keyword>
<dbReference type="PANTHER" id="PTHR42693:SF33">
    <property type="entry name" value="ARYLSULFATASE"/>
    <property type="match status" value="1"/>
</dbReference>
<keyword evidence="3" id="KW-0472">Membrane</keyword>
<dbReference type="PROSITE" id="PS51257">
    <property type="entry name" value="PROKAR_LIPOPROTEIN"/>
    <property type="match status" value="1"/>
</dbReference>
<accession>A0A518ETZ6</accession>
<name>A0A518ETZ6_9BACT</name>
<dbReference type="PANTHER" id="PTHR42693">
    <property type="entry name" value="ARYLSULFATASE FAMILY MEMBER"/>
    <property type="match status" value="1"/>
</dbReference>
<feature type="compositionally biased region" description="Polar residues" evidence="2">
    <location>
        <begin position="194"/>
        <end position="203"/>
    </location>
</feature>
<dbReference type="RefSeq" id="WP_419190214.1">
    <property type="nucleotide sequence ID" value="NZ_CP036434.1"/>
</dbReference>
<feature type="transmembrane region" description="Helical" evidence="3">
    <location>
        <begin position="12"/>
        <end position="31"/>
    </location>
</feature>
<keyword evidence="3" id="KW-0812">Transmembrane</keyword>
<comment type="similarity">
    <text evidence="1">Belongs to the sulfatase family.</text>
</comment>
<keyword evidence="5" id="KW-0378">Hydrolase</keyword>
<evidence type="ECO:0000256" key="3">
    <source>
        <dbReference type="SAM" id="Phobius"/>
    </source>
</evidence>
<evidence type="ECO:0000313" key="6">
    <source>
        <dbReference type="Proteomes" id="UP000320390"/>
    </source>
</evidence>
<evidence type="ECO:0000259" key="4">
    <source>
        <dbReference type="Pfam" id="PF00884"/>
    </source>
</evidence>
<proteinExistence type="inferred from homology"/>
<dbReference type="InterPro" id="IPR017850">
    <property type="entry name" value="Alkaline_phosphatase_core_sf"/>
</dbReference>
<dbReference type="AlphaFoldDB" id="A0A518ETZ6"/>
<organism evidence="5 6">
    <name type="scientific">Saltatorellus ferox</name>
    <dbReference type="NCBI Taxonomy" id="2528018"/>
    <lineage>
        <taxon>Bacteria</taxon>
        <taxon>Pseudomonadati</taxon>
        <taxon>Planctomycetota</taxon>
        <taxon>Planctomycetia</taxon>
        <taxon>Planctomycetia incertae sedis</taxon>
        <taxon>Saltatorellus</taxon>
    </lineage>
</organism>
<sequence>MQHRIDRPHRVHLPFACSPAGLLVGCFLGLLTAGCGSKDSNEASTSGGVTLGKKMNVLVVTLDTTRADRLSCYGGKPGLTPTLDALAADGSRFERAISTAGITPMSHSSILTGLNNYKHGMRVFYSDVVSHRLKDSVDTLPEILKANGYKTAARVSSYPVSEEYNLHQGFDSFDAGIATDELDLTEQQRHETSWDQSGKSSTQRRGDFTTDGALEWLDKEGKDGPWCMWLHMFDVHDYSLVPPAEFMKGYGIEYPDPESVRGGAKLLEWREKMYDPELAFMDMQIRRVVQWLEENGQMDNTIIVVTADHGQGLSEGMKNQGWMKHRLLYEWSVHVPLIIRIPGFGAATVVPDQVRTIDIVPTLLEALEVPLRQAIEGESVLDLIRGQRESSPRIAYADALNDYDTHSPGAQKLPVGQADNLYMACDGRWKLIYHERNPRLSELYDLVKDPEEIQNLYAEDHPEAMRLQEFLDEREVTKVELPDGKSSGPSAARLEALGYGGGNDPDRDEKPK</sequence>
<dbReference type="InterPro" id="IPR050738">
    <property type="entry name" value="Sulfatase"/>
</dbReference>
<feature type="domain" description="Sulfatase N-terminal" evidence="4">
    <location>
        <begin position="56"/>
        <end position="368"/>
    </location>
</feature>
<dbReference type="SUPFAM" id="SSF53649">
    <property type="entry name" value="Alkaline phosphatase-like"/>
    <property type="match status" value="1"/>
</dbReference>
<evidence type="ECO:0000313" key="5">
    <source>
        <dbReference type="EMBL" id="QDV07563.1"/>
    </source>
</evidence>
<dbReference type="CDD" id="cd16148">
    <property type="entry name" value="sulfatase_like"/>
    <property type="match status" value="1"/>
</dbReference>
<evidence type="ECO:0000256" key="1">
    <source>
        <dbReference type="ARBA" id="ARBA00008779"/>
    </source>
</evidence>
<protein>
    <submittedName>
        <fullName evidence="5">Arylsulfatase</fullName>
        <ecNumber evidence="5">3.1.6.1</ecNumber>
    </submittedName>
</protein>
<evidence type="ECO:0000256" key="2">
    <source>
        <dbReference type="SAM" id="MobiDB-lite"/>
    </source>
</evidence>
<reference evidence="5 6" key="1">
    <citation type="submission" date="2019-02" db="EMBL/GenBank/DDBJ databases">
        <title>Deep-cultivation of Planctomycetes and their phenomic and genomic characterization uncovers novel biology.</title>
        <authorList>
            <person name="Wiegand S."/>
            <person name="Jogler M."/>
            <person name="Boedeker C."/>
            <person name="Pinto D."/>
            <person name="Vollmers J."/>
            <person name="Rivas-Marin E."/>
            <person name="Kohn T."/>
            <person name="Peeters S.H."/>
            <person name="Heuer A."/>
            <person name="Rast P."/>
            <person name="Oberbeckmann S."/>
            <person name="Bunk B."/>
            <person name="Jeske O."/>
            <person name="Meyerdierks A."/>
            <person name="Storesund J.E."/>
            <person name="Kallscheuer N."/>
            <person name="Luecker S."/>
            <person name="Lage O.M."/>
            <person name="Pohl T."/>
            <person name="Merkel B.J."/>
            <person name="Hornburger P."/>
            <person name="Mueller R.-W."/>
            <person name="Bruemmer F."/>
            <person name="Labrenz M."/>
            <person name="Spormann A.M."/>
            <person name="Op den Camp H."/>
            <person name="Overmann J."/>
            <person name="Amann R."/>
            <person name="Jetten M.S.M."/>
            <person name="Mascher T."/>
            <person name="Medema M.H."/>
            <person name="Devos D.P."/>
            <person name="Kaster A.-K."/>
            <person name="Ovreas L."/>
            <person name="Rohde M."/>
            <person name="Galperin M.Y."/>
            <person name="Jogler C."/>
        </authorList>
    </citation>
    <scope>NUCLEOTIDE SEQUENCE [LARGE SCALE GENOMIC DNA]</scope>
    <source>
        <strain evidence="5 6">Poly30</strain>
    </source>
</reference>
<keyword evidence="6" id="KW-1185">Reference proteome</keyword>
<dbReference type="GO" id="GO:0004065">
    <property type="term" value="F:arylsulfatase activity"/>
    <property type="evidence" value="ECO:0007669"/>
    <property type="project" value="UniProtKB-EC"/>
</dbReference>
<dbReference type="Gene3D" id="3.30.1120.10">
    <property type="match status" value="1"/>
</dbReference>
<feature type="region of interest" description="Disordered" evidence="2">
    <location>
        <begin position="187"/>
        <end position="207"/>
    </location>
</feature>
<dbReference type="InterPro" id="IPR000917">
    <property type="entry name" value="Sulfatase_N"/>
</dbReference>
<dbReference type="Proteomes" id="UP000320390">
    <property type="component" value="Chromosome"/>
</dbReference>
<dbReference type="EMBL" id="CP036434">
    <property type="protein sequence ID" value="QDV07563.1"/>
    <property type="molecule type" value="Genomic_DNA"/>
</dbReference>